<dbReference type="EMBL" id="UGJR01000002">
    <property type="protein sequence ID" value="STR40965.1"/>
    <property type="molecule type" value="Genomic_DNA"/>
</dbReference>
<name>A0A7H4LXT9_9ENTR</name>
<dbReference type="AlphaFoldDB" id="A0A7H4LXT9"/>
<keyword evidence="2" id="KW-0032">Aminotransferase</keyword>
<reference evidence="2 3" key="1">
    <citation type="submission" date="2018-06" db="EMBL/GenBank/DDBJ databases">
        <authorList>
            <consortium name="Pathogen Informatics"/>
            <person name="Doyle S."/>
        </authorList>
    </citation>
    <scope>NUCLEOTIDE SEQUENCE [LARGE SCALE GENOMIC DNA]</scope>
    <source>
        <strain evidence="2 3">NCTC11694</strain>
    </source>
</reference>
<feature type="domain" description="Aminotransferase class I/classII large" evidence="1">
    <location>
        <begin position="9"/>
        <end position="146"/>
    </location>
</feature>
<organism evidence="2 3">
    <name type="scientific">Klebsiella michiganensis</name>
    <dbReference type="NCBI Taxonomy" id="1134687"/>
    <lineage>
        <taxon>Bacteria</taxon>
        <taxon>Pseudomonadati</taxon>
        <taxon>Pseudomonadota</taxon>
        <taxon>Gammaproteobacteria</taxon>
        <taxon>Enterobacterales</taxon>
        <taxon>Enterobacteriaceae</taxon>
        <taxon>Klebsiella/Raoultella group</taxon>
        <taxon>Klebsiella</taxon>
    </lineage>
</organism>
<dbReference type="InterPro" id="IPR015422">
    <property type="entry name" value="PyrdxlP-dep_Trfase_small"/>
</dbReference>
<dbReference type="InterPro" id="IPR004839">
    <property type="entry name" value="Aminotransferase_I/II_large"/>
</dbReference>
<dbReference type="InterPro" id="IPR015424">
    <property type="entry name" value="PyrdxlP-dep_Trfase"/>
</dbReference>
<dbReference type="PANTHER" id="PTHR46577">
    <property type="entry name" value="HTH-TYPE TRANSCRIPTIONAL REGULATORY PROTEIN GABR"/>
    <property type="match status" value="1"/>
</dbReference>
<comment type="caution">
    <text evidence="2">The sequence shown here is derived from an EMBL/GenBank/DDBJ whole genome shotgun (WGS) entry which is preliminary data.</text>
</comment>
<dbReference type="GO" id="GO:0030170">
    <property type="term" value="F:pyridoxal phosphate binding"/>
    <property type="evidence" value="ECO:0007669"/>
    <property type="project" value="InterPro"/>
</dbReference>
<evidence type="ECO:0000259" key="1">
    <source>
        <dbReference type="Pfam" id="PF00155"/>
    </source>
</evidence>
<dbReference type="Proteomes" id="UP000255050">
    <property type="component" value="Unassembled WGS sequence"/>
</dbReference>
<dbReference type="InterPro" id="IPR051446">
    <property type="entry name" value="HTH_trans_reg/aminotransferase"/>
</dbReference>
<evidence type="ECO:0000313" key="3">
    <source>
        <dbReference type="Proteomes" id="UP000255050"/>
    </source>
</evidence>
<keyword evidence="2" id="KW-0808">Transferase</keyword>
<proteinExistence type="predicted"/>
<dbReference type="PANTHER" id="PTHR46577:SF1">
    <property type="entry name" value="HTH-TYPE TRANSCRIPTIONAL REGULATORY PROTEIN GABR"/>
    <property type="match status" value="1"/>
</dbReference>
<gene>
    <name evidence="2" type="primary">ydcR_2</name>
    <name evidence="2" type="ORF">NCTC11694_02140</name>
</gene>
<sequence>MASYAPESTVYITGFSKNVATGLRVGTVVCPSRYRPEIERAIRATTWNTPSLVSSLICAWIEDGTVARFEAQKRQDARRRQGVAREVLGALPFVSHPDSYFVWLPLGEESRADRLAKTLMERHISVSTAEPFCVTANVPQAIRIALGSVPFDSLRAALVQVREAVEYEQYR</sequence>
<dbReference type="Pfam" id="PF00155">
    <property type="entry name" value="Aminotran_1_2"/>
    <property type="match status" value="1"/>
</dbReference>
<accession>A0A7H4LXT9</accession>
<dbReference type="SUPFAM" id="SSF53383">
    <property type="entry name" value="PLP-dependent transferases"/>
    <property type="match status" value="1"/>
</dbReference>
<dbReference type="Gene3D" id="3.40.640.10">
    <property type="entry name" value="Type I PLP-dependent aspartate aminotransferase-like (Major domain)"/>
    <property type="match status" value="1"/>
</dbReference>
<dbReference type="Gene3D" id="3.90.1150.10">
    <property type="entry name" value="Aspartate Aminotransferase, domain 1"/>
    <property type="match status" value="1"/>
</dbReference>
<protein>
    <submittedName>
        <fullName evidence="2">GntR family transcriptional regulator domain / Aspartate aminotransferase</fullName>
    </submittedName>
</protein>
<dbReference type="GO" id="GO:0008483">
    <property type="term" value="F:transaminase activity"/>
    <property type="evidence" value="ECO:0007669"/>
    <property type="project" value="UniProtKB-KW"/>
</dbReference>
<evidence type="ECO:0000313" key="2">
    <source>
        <dbReference type="EMBL" id="STR40965.1"/>
    </source>
</evidence>
<dbReference type="InterPro" id="IPR015421">
    <property type="entry name" value="PyrdxlP-dep_Trfase_major"/>
</dbReference>